<keyword evidence="1" id="KW-0472">Membrane</keyword>
<name>A0A382A1V7_9ZZZZ</name>
<evidence type="ECO:0000256" key="1">
    <source>
        <dbReference type="SAM" id="Phobius"/>
    </source>
</evidence>
<evidence type="ECO:0000313" key="2">
    <source>
        <dbReference type="EMBL" id="SVA95490.1"/>
    </source>
</evidence>
<dbReference type="EMBL" id="UINC01023571">
    <property type="protein sequence ID" value="SVA95490.1"/>
    <property type="molecule type" value="Genomic_DNA"/>
</dbReference>
<reference evidence="2" key="1">
    <citation type="submission" date="2018-05" db="EMBL/GenBank/DDBJ databases">
        <authorList>
            <person name="Lanie J.A."/>
            <person name="Ng W.-L."/>
            <person name="Kazmierczak K.M."/>
            <person name="Andrzejewski T.M."/>
            <person name="Davidsen T.M."/>
            <person name="Wayne K.J."/>
            <person name="Tettelin H."/>
            <person name="Glass J.I."/>
            <person name="Rusch D."/>
            <person name="Podicherti R."/>
            <person name="Tsui H.-C.T."/>
            <person name="Winkler M.E."/>
        </authorList>
    </citation>
    <scope>NUCLEOTIDE SEQUENCE</scope>
</reference>
<accession>A0A382A1V7</accession>
<keyword evidence="1" id="KW-0812">Transmembrane</keyword>
<feature type="transmembrane region" description="Helical" evidence="1">
    <location>
        <begin position="52"/>
        <end position="74"/>
    </location>
</feature>
<organism evidence="2">
    <name type="scientific">marine metagenome</name>
    <dbReference type="NCBI Taxonomy" id="408172"/>
    <lineage>
        <taxon>unclassified sequences</taxon>
        <taxon>metagenomes</taxon>
        <taxon>ecological metagenomes</taxon>
    </lineage>
</organism>
<dbReference type="AlphaFoldDB" id="A0A382A1V7"/>
<feature type="transmembrane region" description="Helical" evidence="1">
    <location>
        <begin position="80"/>
        <end position="97"/>
    </location>
</feature>
<proteinExistence type="predicted"/>
<keyword evidence="1" id="KW-1133">Transmembrane helix</keyword>
<protein>
    <submittedName>
        <fullName evidence="2">Uncharacterized protein</fullName>
    </submittedName>
</protein>
<gene>
    <name evidence="2" type="ORF">METZ01_LOCUS148344</name>
</gene>
<sequence>MPEKHERYEEEIEKILESSGDLPEAPNNSPMNNMTLVEELRIWLNQAVRRKLGFISAARLLIVTVAFTICFFITRQPIFAWLGAVAFLSVYLVFFIGRQGNGGAGLDFWRRWNKK</sequence>